<dbReference type="Pfam" id="PF04203">
    <property type="entry name" value="Sortase"/>
    <property type="match status" value="1"/>
</dbReference>
<proteinExistence type="predicted"/>
<dbReference type="GO" id="GO:0006508">
    <property type="term" value="P:proteolysis"/>
    <property type="evidence" value="ECO:0007669"/>
    <property type="project" value="UniProtKB-KW"/>
</dbReference>
<dbReference type="GO" id="GO:0008234">
    <property type="term" value="F:cysteine-type peptidase activity"/>
    <property type="evidence" value="ECO:0007669"/>
    <property type="project" value="UniProtKB-KW"/>
</dbReference>
<dbReference type="CDD" id="cd06165">
    <property type="entry name" value="Sortase_A"/>
    <property type="match status" value="1"/>
</dbReference>
<dbReference type="AlphaFoldDB" id="A0A0F4L815"/>
<dbReference type="InterPro" id="IPR005754">
    <property type="entry name" value="Sortase"/>
</dbReference>
<dbReference type="InterPro" id="IPR023365">
    <property type="entry name" value="Sortase_dom-sf"/>
</dbReference>
<dbReference type="NCBIfam" id="TIGR01076">
    <property type="entry name" value="sortase_fam"/>
    <property type="match status" value="1"/>
</dbReference>
<dbReference type="SUPFAM" id="SSF63817">
    <property type="entry name" value="Sortase"/>
    <property type="match status" value="1"/>
</dbReference>
<evidence type="ECO:0000313" key="6">
    <source>
        <dbReference type="EMBL" id="KJY54765.1"/>
    </source>
</evidence>
<feature type="active site" description="Acyl-thioester intermediate" evidence="4">
    <location>
        <position position="209"/>
    </location>
</feature>
<protein>
    <submittedName>
        <fullName evidence="6">Sortase</fullName>
    </submittedName>
</protein>
<keyword evidence="5" id="KW-0472">Membrane</keyword>
<evidence type="ECO:0000256" key="2">
    <source>
        <dbReference type="ARBA" id="ARBA00022801"/>
    </source>
</evidence>
<name>A0A0F4L815_9LACO</name>
<accession>A0A0F4L815</accession>
<keyword evidence="5" id="KW-0812">Transmembrane</keyword>
<reference evidence="6 7" key="1">
    <citation type="submission" date="2015-01" db="EMBL/GenBank/DDBJ databases">
        <title>Comparative genomics of the lactic acid bacteria isolated from the honey bee gut.</title>
        <authorList>
            <person name="Ellegaard K.M."/>
            <person name="Tamarit D."/>
            <person name="Javelind E."/>
            <person name="Olofsson T."/>
            <person name="Andersson S.G."/>
            <person name="Vasquez A."/>
        </authorList>
    </citation>
    <scope>NUCLEOTIDE SEQUENCE [LARGE SCALE GENOMIC DNA]</scope>
    <source>
        <strain evidence="6 7">Hma8</strain>
        <plasmid evidence="6">pHma8p1</plasmid>
    </source>
</reference>
<dbReference type="EMBL" id="JXLI01000019">
    <property type="protein sequence ID" value="KJY54765.1"/>
    <property type="molecule type" value="Genomic_DNA"/>
</dbReference>
<dbReference type="HOGENOM" id="CLU_045680_4_2_9"/>
<dbReference type="Gene3D" id="2.40.260.10">
    <property type="entry name" value="Sortase"/>
    <property type="match status" value="1"/>
</dbReference>
<evidence type="ECO:0000256" key="5">
    <source>
        <dbReference type="SAM" id="Phobius"/>
    </source>
</evidence>
<organism evidence="6 7">
    <name type="scientific">Lactobacillus melliventris</name>
    <dbReference type="NCBI Taxonomy" id="1218507"/>
    <lineage>
        <taxon>Bacteria</taxon>
        <taxon>Bacillati</taxon>
        <taxon>Bacillota</taxon>
        <taxon>Bacilli</taxon>
        <taxon>Lactobacillales</taxon>
        <taxon>Lactobacillaceae</taxon>
        <taxon>Lactobacillus</taxon>
    </lineage>
</organism>
<feature type="active site" description="Proton donor/acceptor" evidence="4">
    <location>
        <position position="145"/>
    </location>
</feature>
<feature type="transmembrane region" description="Helical" evidence="5">
    <location>
        <begin position="21"/>
        <end position="45"/>
    </location>
</feature>
<keyword evidence="3" id="KW-0788">Thiol protease</keyword>
<comment type="caution">
    <text evidence="6">The sequence shown here is derived from an EMBL/GenBank/DDBJ whole genome shotgun (WGS) entry which is preliminary data.</text>
</comment>
<keyword evidence="6" id="KW-0614">Plasmid</keyword>
<sequence>MSEGQIMSLKTYKLYRTIKTLVFGIMLYVGITLMFLGSGIGQSYIVRENAQQASKRLTIKSADKNRREVTSYDASKTKSINITELWRAKKYPANPIGRMSIPVVNIHNPLFQGFGSHNQNLSYGVVTAVNGRTLGAKNNYVLAGHYMGNYGPAILDNLHYMKTDDIIYVTDMHRIYAYQAKVISFTVNPNQIEVENNQPGNSLITLITCSDFNIPKYGYGKHRTVVQGQLIGSVPATKNNMVRCELTDRDNQANKIRANQAKTIDPATKKVVLVRKPARTKLYQNISFKHIAAFYTGAFLLIMIAFLIKIWLPLN</sequence>
<evidence type="ECO:0000256" key="3">
    <source>
        <dbReference type="ARBA" id="ARBA00022807"/>
    </source>
</evidence>
<dbReference type="Proteomes" id="UP000033531">
    <property type="component" value="Plasmid pHma8p1"/>
</dbReference>
<keyword evidence="2" id="KW-0378">Hydrolase</keyword>
<evidence type="ECO:0000256" key="4">
    <source>
        <dbReference type="PIRSR" id="PIRSR605754-1"/>
    </source>
</evidence>
<evidence type="ECO:0000313" key="7">
    <source>
        <dbReference type="Proteomes" id="UP000033531"/>
    </source>
</evidence>
<keyword evidence="5" id="KW-1133">Transmembrane helix</keyword>
<geneLocation type="plasmid" evidence="6">
    <name>pHma8p1</name>
</geneLocation>
<keyword evidence="1" id="KW-0645">Protease</keyword>
<dbReference type="InterPro" id="IPR042007">
    <property type="entry name" value="Sortase_A"/>
</dbReference>
<feature type="transmembrane region" description="Helical" evidence="5">
    <location>
        <begin position="292"/>
        <end position="312"/>
    </location>
</feature>
<evidence type="ECO:0000256" key="1">
    <source>
        <dbReference type="ARBA" id="ARBA00022670"/>
    </source>
</evidence>
<gene>
    <name evidence="6" type="ORF">JF74_19480</name>
</gene>
<dbReference type="PATRIC" id="fig|1218507.3.peg.95"/>